<evidence type="ECO:0000313" key="6">
    <source>
        <dbReference type="Proteomes" id="UP000694865"/>
    </source>
</evidence>
<comment type="caution">
    <text evidence="2">Lacks conserved residue(s) required for the propagation of feature annotation.</text>
</comment>
<keyword evidence="4" id="KW-1133">Transmembrane helix</keyword>
<dbReference type="RefSeq" id="XP_006825913.1">
    <property type="nucleotide sequence ID" value="XM_006825850.1"/>
</dbReference>
<dbReference type="SUPFAM" id="SSF57424">
    <property type="entry name" value="LDL receptor-like module"/>
    <property type="match status" value="1"/>
</dbReference>
<dbReference type="GeneID" id="102805503"/>
<dbReference type="Gene3D" id="4.10.400.10">
    <property type="entry name" value="Low-density Lipoprotein Receptor"/>
    <property type="match status" value="1"/>
</dbReference>
<sequence length="260" mass="28284">MMIGYCSAFEIVYMTDRCGETVIGGAGGFIEPDTSLSYPNDMDCTIVVTVEAEHKILLQITRFSLEPPVDGACVDKLNIYDGGSVSSPSLSGDLCDSQTVADMVSSGNMLTFRMQTDVIGNGHGFAIVYTAYLDKTDGVSCPTDYFACNNGICILSELECNNFDQCGDGTDESNCKEDDDLIDGGLTVGQVIAIILGILLLAVLVGAIVYFVKRHQKAKRLTEEIMMTEKVIYPRDNVYSDKDFWGDRPVSSFNRRSGTS</sequence>
<organism evidence="6 7">
    <name type="scientific">Saccoglossus kowalevskii</name>
    <name type="common">Acorn worm</name>
    <dbReference type="NCBI Taxonomy" id="10224"/>
    <lineage>
        <taxon>Eukaryota</taxon>
        <taxon>Metazoa</taxon>
        <taxon>Hemichordata</taxon>
        <taxon>Enteropneusta</taxon>
        <taxon>Harrimaniidae</taxon>
        <taxon>Saccoglossus</taxon>
    </lineage>
</organism>
<dbReference type="InterPro" id="IPR023415">
    <property type="entry name" value="LDLR_class-A_CS"/>
</dbReference>
<feature type="disulfide bond" evidence="3">
    <location>
        <begin position="160"/>
        <end position="175"/>
    </location>
</feature>
<dbReference type="InterPro" id="IPR035914">
    <property type="entry name" value="Sperma_CUB_dom_sf"/>
</dbReference>
<evidence type="ECO:0000256" key="4">
    <source>
        <dbReference type="SAM" id="Phobius"/>
    </source>
</evidence>
<dbReference type="PANTHER" id="PTHR24652">
    <property type="entry name" value="LOW-DENSITY LIPOPROTEIN RECEPTOR CLASS A DOMAIN-CONTAINING PROTEIN 2"/>
    <property type="match status" value="1"/>
</dbReference>
<dbReference type="PROSITE" id="PS50068">
    <property type="entry name" value="LDLRA_2"/>
    <property type="match status" value="1"/>
</dbReference>
<dbReference type="InterPro" id="IPR002172">
    <property type="entry name" value="LDrepeatLR_classA_rpt"/>
</dbReference>
<dbReference type="InterPro" id="IPR042333">
    <property type="entry name" value="LRAD2/Mig-13-like"/>
</dbReference>
<dbReference type="CDD" id="cd00112">
    <property type="entry name" value="LDLa"/>
    <property type="match status" value="1"/>
</dbReference>
<keyword evidence="4" id="KW-0812">Transmembrane</keyword>
<dbReference type="PROSITE" id="PS01209">
    <property type="entry name" value="LDLRA_1"/>
    <property type="match status" value="1"/>
</dbReference>
<dbReference type="Pfam" id="PF00431">
    <property type="entry name" value="CUB"/>
    <property type="match status" value="1"/>
</dbReference>
<feature type="disulfide bond" evidence="3">
    <location>
        <begin position="148"/>
        <end position="166"/>
    </location>
</feature>
<feature type="disulfide bond" evidence="3">
    <location>
        <begin position="141"/>
        <end position="153"/>
    </location>
</feature>
<evidence type="ECO:0000256" key="3">
    <source>
        <dbReference type="PROSITE-ProRule" id="PRU00124"/>
    </source>
</evidence>
<keyword evidence="6" id="KW-1185">Reference proteome</keyword>
<dbReference type="Pfam" id="PF00057">
    <property type="entry name" value="Ldl_recept_a"/>
    <property type="match status" value="1"/>
</dbReference>
<dbReference type="SMART" id="SM00192">
    <property type="entry name" value="LDLa"/>
    <property type="match status" value="1"/>
</dbReference>
<dbReference type="InterPro" id="IPR000859">
    <property type="entry name" value="CUB_dom"/>
</dbReference>
<evidence type="ECO:0000313" key="7">
    <source>
        <dbReference type="RefSeq" id="XP_006825913.1"/>
    </source>
</evidence>
<name>A0ABM0N0X2_SACKO</name>
<dbReference type="PROSITE" id="PS01180">
    <property type="entry name" value="CUB"/>
    <property type="match status" value="1"/>
</dbReference>
<evidence type="ECO:0000256" key="2">
    <source>
        <dbReference type="PROSITE-ProRule" id="PRU00059"/>
    </source>
</evidence>
<gene>
    <name evidence="7" type="primary">LOC102805503</name>
</gene>
<dbReference type="SUPFAM" id="SSF49854">
    <property type="entry name" value="Spermadhesin, CUB domain"/>
    <property type="match status" value="1"/>
</dbReference>
<keyword evidence="4" id="KW-0472">Membrane</keyword>
<protein>
    <submittedName>
        <fullName evidence="7">Cubilin-like</fullName>
    </submittedName>
</protein>
<keyword evidence="1 3" id="KW-1015">Disulfide bond</keyword>
<feature type="transmembrane region" description="Helical" evidence="4">
    <location>
        <begin position="191"/>
        <end position="212"/>
    </location>
</feature>
<dbReference type="CDD" id="cd00041">
    <property type="entry name" value="CUB"/>
    <property type="match status" value="1"/>
</dbReference>
<dbReference type="SMART" id="SM00042">
    <property type="entry name" value="CUB"/>
    <property type="match status" value="1"/>
</dbReference>
<evidence type="ECO:0000256" key="1">
    <source>
        <dbReference type="ARBA" id="ARBA00023157"/>
    </source>
</evidence>
<dbReference type="PANTHER" id="PTHR24652:SF69">
    <property type="entry name" value="CUB DOMAIN-CONTAINING PROTEIN"/>
    <property type="match status" value="1"/>
</dbReference>
<dbReference type="Gene3D" id="2.60.120.290">
    <property type="entry name" value="Spermadhesin, CUB domain"/>
    <property type="match status" value="1"/>
</dbReference>
<dbReference type="Proteomes" id="UP000694865">
    <property type="component" value="Unplaced"/>
</dbReference>
<evidence type="ECO:0000259" key="5">
    <source>
        <dbReference type="PROSITE" id="PS01180"/>
    </source>
</evidence>
<accession>A0ABM0N0X2</accession>
<dbReference type="InterPro" id="IPR036055">
    <property type="entry name" value="LDL_receptor-like_sf"/>
</dbReference>
<reference evidence="7" key="1">
    <citation type="submission" date="2025-08" db="UniProtKB">
        <authorList>
            <consortium name="RefSeq"/>
        </authorList>
    </citation>
    <scope>IDENTIFICATION</scope>
    <source>
        <tissue evidence="7">Testes</tissue>
    </source>
</reference>
<proteinExistence type="predicted"/>
<feature type="domain" description="CUB" evidence="5">
    <location>
        <begin position="18"/>
        <end position="132"/>
    </location>
</feature>